<dbReference type="SUPFAM" id="SSF102405">
    <property type="entry name" value="MCP/YpsA-like"/>
    <property type="match status" value="1"/>
</dbReference>
<evidence type="ECO:0000313" key="3">
    <source>
        <dbReference type="EMBL" id="RDY28790.1"/>
    </source>
</evidence>
<evidence type="ECO:0000313" key="4">
    <source>
        <dbReference type="Proteomes" id="UP000215694"/>
    </source>
</evidence>
<dbReference type="EMBL" id="NOJY02000005">
    <property type="protein sequence ID" value="RDY28790.1"/>
    <property type="molecule type" value="Genomic_DNA"/>
</dbReference>
<sequence>MESKDIYLWLKSMTGMTNRVIENIAKNIGDIENLFDISDKEIYNLENINLNIKENIVKYKSHSYLDNIKEELYKKDVKYVSIADKDYPSNLKYIHNAPKLLFYKGNLSIASSDLKIAMVGSRKPTAYGINSAKTISKQLSNEGVNIISGLAIGIDSYSHEGCMLGNSKTIAVFGSSVDNPLPRKNVNLSNKILDNGGLILSEYNINSVVIPSNFPSRNRIISGISDGVIVVEAASKSGALITVEFALEQGKNVFAVPGNINSEMSRGCHKIIKEGAKLIENTEDILNEYNIISINSEEIGKNYDNIELNAQTIKIIEAIKHEGCVNIDSICDYTGLGIKSVNAILGELTLNDIVLELNNKTYSLNV</sequence>
<dbReference type="Pfam" id="PF02481">
    <property type="entry name" value="DNA_processg_A"/>
    <property type="match status" value="1"/>
</dbReference>
<organism evidence="3 4">
    <name type="scientific">Romboutsia weinsteinii</name>
    <dbReference type="NCBI Taxonomy" id="2020949"/>
    <lineage>
        <taxon>Bacteria</taxon>
        <taxon>Bacillati</taxon>
        <taxon>Bacillota</taxon>
        <taxon>Clostridia</taxon>
        <taxon>Peptostreptococcales</taxon>
        <taxon>Peptostreptococcaceae</taxon>
        <taxon>Romboutsia</taxon>
    </lineage>
</organism>
<dbReference type="OrthoDB" id="9785707at2"/>
<protein>
    <submittedName>
        <fullName evidence="3">DNA-protecting protein DprA</fullName>
    </submittedName>
</protein>
<keyword evidence="4" id="KW-1185">Reference proteome</keyword>
<evidence type="ECO:0000259" key="2">
    <source>
        <dbReference type="Pfam" id="PF02481"/>
    </source>
</evidence>
<accession>A0A371J7N5</accession>
<dbReference type="Gene3D" id="3.40.50.450">
    <property type="match status" value="1"/>
</dbReference>
<reference evidence="3 4" key="1">
    <citation type="journal article" date="2017" name="Genome Announc.">
        <title>Draft Genome Sequence of Romboutsia weinsteinii sp. nov. Strain CCRI-19649(T) Isolated from Surface Water.</title>
        <authorList>
            <person name="Maheux A.F."/>
            <person name="Boudreau D.K."/>
            <person name="Berube E."/>
            <person name="Boissinot M."/>
            <person name="Cantin P."/>
            <person name="Raymond F."/>
            <person name="Corbeil J."/>
            <person name="Omar R.F."/>
            <person name="Bergeron M.G."/>
        </authorList>
    </citation>
    <scope>NUCLEOTIDE SEQUENCE [LARGE SCALE GENOMIC DNA]</scope>
    <source>
        <strain evidence="3 4">CCRI-19649</strain>
    </source>
</reference>
<feature type="domain" description="Smf/DprA SLOG" evidence="2">
    <location>
        <begin position="79"/>
        <end position="289"/>
    </location>
</feature>
<proteinExistence type="inferred from homology"/>
<gene>
    <name evidence="3" type="primary">dprA</name>
    <name evidence="3" type="ORF">CHL78_004450</name>
</gene>
<dbReference type="Proteomes" id="UP000215694">
    <property type="component" value="Unassembled WGS sequence"/>
</dbReference>
<dbReference type="InterPro" id="IPR003488">
    <property type="entry name" value="DprA"/>
</dbReference>
<dbReference type="PANTHER" id="PTHR43022:SF1">
    <property type="entry name" value="PROTEIN SMF"/>
    <property type="match status" value="1"/>
</dbReference>
<dbReference type="GO" id="GO:0009294">
    <property type="term" value="P:DNA-mediated transformation"/>
    <property type="evidence" value="ECO:0007669"/>
    <property type="project" value="InterPro"/>
</dbReference>
<dbReference type="RefSeq" id="WP_094366607.1">
    <property type="nucleotide sequence ID" value="NZ_NOJY02000005.1"/>
</dbReference>
<evidence type="ECO:0000256" key="1">
    <source>
        <dbReference type="ARBA" id="ARBA00006525"/>
    </source>
</evidence>
<dbReference type="PANTHER" id="PTHR43022">
    <property type="entry name" value="PROTEIN SMF"/>
    <property type="match status" value="1"/>
</dbReference>
<dbReference type="InterPro" id="IPR057666">
    <property type="entry name" value="DrpA_SLOG"/>
</dbReference>
<comment type="caution">
    <text evidence="3">The sequence shown here is derived from an EMBL/GenBank/DDBJ whole genome shotgun (WGS) entry which is preliminary data.</text>
</comment>
<dbReference type="NCBIfam" id="TIGR00732">
    <property type="entry name" value="dprA"/>
    <property type="match status" value="1"/>
</dbReference>
<name>A0A371J7N5_9FIRM</name>
<comment type="similarity">
    <text evidence="1">Belongs to the DprA/Smf family.</text>
</comment>
<dbReference type="AlphaFoldDB" id="A0A371J7N5"/>